<dbReference type="InterPro" id="IPR012147">
    <property type="entry name" value="P_Ac_Bu_trans"/>
</dbReference>
<dbReference type="Gene3D" id="3.40.718.10">
    <property type="entry name" value="Isopropylmalate Dehydrogenase"/>
    <property type="match status" value="1"/>
</dbReference>
<dbReference type="NCBIfam" id="NF005837">
    <property type="entry name" value="PRK07742.1"/>
    <property type="match status" value="1"/>
</dbReference>
<name>A0A235FAX9_9BACL</name>
<dbReference type="InterPro" id="IPR050500">
    <property type="entry name" value="Phos_Acetyltrans/Butyryltrans"/>
</dbReference>
<evidence type="ECO:0000256" key="1">
    <source>
        <dbReference type="ARBA" id="ARBA00005656"/>
    </source>
</evidence>
<reference evidence="5 6" key="1">
    <citation type="submission" date="2017-07" db="EMBL/GenBank/DDBJ databases">
        <title>Fictibacillus sp. nov. GDSW-R2A3 Genome sequencing and assembly.</title>
        <authorList>
            <person name="Mayilraj S."/>
        </authorList>
    </citation>
    <scope>NUCLEOTIDE SEQUENCE [LARGE SCALE GENOMIC DNA]</scope>
    <source>
        <strain evidence="5 6">GDSW-R2A3</strain>
    </source>
</reference>
<proteinExistence type="inferred from homology"/>
<feature type="domain" description="Phosphate acetyl/butaryl transferase" evidence="4">
    <location>
        <begin position="88"/>
        <end position="305"/>
    </location>
</feature>
<dbReference type="EMBL" id="NOII01000001">
    <property type="protein sequence ID" value="OYD58339.1"/>
    <property type="molecule type" value="Genomic_DNA"/>
</dbReference>
<comment type="caution">
    <text evidence="5">The sequence shown here is derived from an EMBL/GenBank/DDBJ whole genome shotgun (WGS) entry which is preliminary data.</text>
</comment>
<accession>A0A235FAX9</accession>
<dbReference type="SUPFAM" id="SSF53659">
    <property type="entry name" value="Isocitrate/Isopropylmalate dehydrogenase-like"/>
    <property type="match status" value="1"/>
</dbReference>
<evidence type="ECO:0000256" key="2">
    <source>
        <dbReference type="ARBA" id="ARBA00022679"/>
    </source>
</evidence>
<dbReference type="PANTHER" id="PTHR43356:SF2">
    <property type="entry name" value="PHOSPHATE ACETYLTRANSFERASE"/>
    <property type="match status" value="1"/>
</dbReference>
<keyword evidence="3" id="KW-0012">Acyltransferase</keyword>
<keyword evidence="2 5" id="KW-0808">Transferase</keyword>
<comment type="similarity">
    <text evidence="1">Belongs to the phosphate acetyltransferase and butyryltransferase family.</text>
</comment>
<dbReference type="Proteomes" id="UP000215059">
    <property type="component" value="Unassembled WGS sequence"/>
</dbReference>
<dbReference type="AlphaFoldDB" id="A0A235FAX9"/>
<dbReference type="PIRSF" id="PIRSF000428">
    <property type="entry name" value="P_Ac_trans"/>
    <property type="match status" value="1"/>
</dbReference>
<dbReference type="Pfam" id="PF01515">
    <property type="entry name" value="PTA_PTB"/>
    <property type="match status" value="1"/>
</dbReference>
<protein>
    <submittedName>
        <fullName evidence="5">Phosphate butyryltransferase</fullName>
    </submittedName>
</protein>
<evidence type="ECO:0000313" key="6">
    <source>
        <dbReference type="Proteomes" id="UP000215059"/>
    </source>
</evidence>
<keyword evidence="6" id="KW-1185">Reference proteome</keyword>
<dbReference type="NCBIfam" id="NF006045">
    <property type="entry name" value="PRK08190.1"/>
    <property type="match status" value="1"/>
</dbReference>
<dbReference type="InterPro" id="IPR002505">
    <property type="entry name" value="PTA_PTB"/>
</dbReference>
<evidence type="ECO:0000259" key="4">
    <source>
        <dbReference type="Pfam" id="PF01515"/>
    </source>
</evidence>
<dbReference type="GO" id="GO:0016746">
    <property type="term" value="F:acyltransferase activity"/>
    <property type="evidence" value="ECO:0007669"/>
    <property type="project" value="UniProtKB-KW"/>
</dbReference>
<sequence>MIYGSKEANQHVLLDNILEQIQHSDSKPVIAVAAAGDEEVIQSVALAAKEKIASFKLFGNEEKIRFFLNEQGLHDTEGITVVPCGDNEASLLAVQAVKEQKAHIVMKGMVSTSSLLKAVLHKEQGLRTGKILSHIAAFEVQGYDRLIYVTDAAMNIAPDLAQKAEIIQNAITFAASVGTVMPKVAVIAAVETVNPAMQPTLDAAALAVMNKRGQITGGIVEGPFALDNAISLDAAEHKGIHGEVAGKADILAVPSIETGNVLYKSLMYFAKAKAGAVILGAKAPVVLTSRADSAESKFYSIALAVRSLKS</sequence>
<gene>
    <name evidence="5" type="ORF">CGZ90_00085</name>
</gene>
<organism evidence="5 6">
    <name type="scientific">Fictibacillus aquaticus</name>
    <dbReference type="NCBI Taxonomy" id="2021314"/>
    <lineage>
        <taxon>Bacteria</taxon>
        <taxon>Bacillati</taxon>
        <taxon>Bacillota</taxon>
        <taxon>Bacilli</taxon>
        <taxon>Bacillales</taxon>
        <taxon>Fictibacillaceae</taxon>
        <taxon>Fictibacillus</taxon>
    </lineage>
</organism>
<evidence type="ECO:0000256" key="3">
    <source>
        <dbReference type="ARBA" id="ARBA00023315"/>
    </source>
</evidence>
<evidence type="ECO:0000313" key="5">
    <source>
        <dbReference type="EMBL" id="OYD58339.1"/>
    </source>
</evidence>
<dbReference type="PANTHER" id="PTHR43356">
    <property type="entry name" value="PHOSPHATE ACETYLTRANSFERASE"/>
    <property type="match status" value="1"/>
</dbReference>